<keyword evidence="4" id="KW-0802">TPR repeat</keyword>
<reference evidence="8" key="1">
    <citation type="submission" date="2009-05" db="EMBL/GenBank/DDBJ databases">
        <title>Complete sequence of Tolumonas auensis DSM 9187.</title>
        <authorList>
            <consortium name="US DOE Joint Genome Institute"/>
            <person name="Lucas S."/>
            <person name="Copeland A."/>
            <person name="Lapidus A."/>
            <person name="Glavina del Rio T."/>
            <person name="Tice H."/>
            <person name="Bruce D."/>
            <person name="Goodwin L."/>
            <person name="Pitluck S."/>
            <person name="Chertkov O."/>
            <person name="Brettin T."/>
            <person name="Detter J.C."/>
            <person name="Han C."/>
            <person name="Larimer F."/>
            <person name="Land M."/>
            <person name="Hauser L."/>
            <person name="Kyrpides N."/>
            <person name="Mikhailova N."/>
            <person name="Spring S."/>
            <person name="Beller H."/>
        </authorList>
    </citation>
    <scope>NUCLEOTIDE SEQUENCE [LARGE SCALE GENOMIC DNA]</scope>
    <source>
        <strain evidence="8">DSM 9187 / TA4</strain>
    </source>
</reference>
<dbReference type="PANTHER" id="PTHR46630:SF1">
    <property type="entry name" value="TETRATRICOPEPTIDE REPEAT PROTEIN 29"/>
    <property type="match status" value="1"/>
</dbReference>
<dbReference type="HOGENOM" id="CLU_021737_0_0_6"/>
<dbReference type="Pfam" id="PF13424">
    <property type="entry name" value="TPR_12"/>
    <property type="match status" value="1"/>
</dbReference>
<dbReference type="PANTHER" id="PTHR46630">
    <property type="entry name" value="TETRATRICOPEPTIDE REPEAT PROTEIN 29"/>
    <property type="match status" value="1"/>
</dbReference>
<dbReference type="AlphaFoldDB" id="C4L9Z2"/>
<reference evidence="7 8" key="2">
    <citation type="journal article" date="2011" name="Stand. Genomic Sci.">
        <title>Complete genome sequence of Tolumonas auensis type strain (TA 4).</title>
        <authorList>
            <person name="Chertkov O."/>
            <person name="Copeland A."/>
            <person name="Lucas S."/>
            <person name="Lapidus A."/>
            <person name="Berry K.W."/>
            <person name="Detter J.C."/>
            <person name="Del Rio T.G."/>
            <person name="Hammon N."/>
            <person name="Dalin E."/>
            <person name="Tice H."/>
            <person name="Pitluck S."/>
            <person name="Richardson P."/>
            <person name="Bruce D."/>
            <person name="Goodwin L."/>
            <person name="Han C."/>
            <person name="Tapia R."/>
            <person name="Saunders E."/>
            <person name="Schmutz J."/>
            <person name="Brettin T."/>
            <person name="Larimer F."/>
            <person name="Land M."/>
            <person name="Hauser L."/>
            <person name="Spring S."/>
            <person name="Rohde M."/>
            <person name="Kyrpides N.C."/>
            <person name="Ivanova N."/>
            <person name="Goker M."/>
            <person name="Beller H.R."/>
            <person name="Klenk H.P."/>
            <person name="Woyke T."/>
        </authorList>
    </citation>
    <scope>NUCLEOTIDE SEQUENCE [LARGE SCALE GENOMIC DNA]</scope>
    <source>
        <strain evidence="8">DSM 9187 / TA4</strain>
    </source>
</reference>
<dbReference type="InterPro" id="IPR051476">
    <property type="entry name" value="Bac_ResReg_Asp_Phosphatase"/>
</dbReference>
<evidence type="ECO:0000313" key="8">
    <source>
        <dbReference type="Proteomes" id="UP000009073"/>
    </source>
</evidence>
<dbReference type="EMBL" id="CP001616">
    <property type="protein sequence ID" value="ACQ92121.1"/>
    <property type="molecule type" value="Genomic_DNA"/>
</dbReference>
<accession>C4L9Z2</accession>
<name>C4L9Z2_TOLAT</name>
<sequence>MTLLPLVFLLNGLSVPVPEIDPADLSDTLQQAQQIAVSNPEQCIQLTESVQLLQENPLLPGRSIRSNSSGRLRDRVLLRNSRQQIQALIINGSCYALQERYTEALAALDNAEQIANRQHFDDLAGISLYRQIIILGLDLNKPIPAHHAWRRLNVLLQNNDLTNSELPVYVGLLNSALAIHRQLPELAREMLSQVRTLLVTRPDPQLAIWAEMLEGDLLHITNQDEHSLLSYHETLEQAQKNNQLLLQLQLTTRISQLFAQKQDLANAIIYAEQALELTQQFANESWQADAIIHLAQLKREARDTNLALALLLNASGVYKHSTRPQDLARLHLEIGKTYQQLHRYNEAQTYLTAAYELFQRERLPYYERLSLLSLAELYTQQDNPTQAIVLLEQMLNTPIPEQKNLETEMYRLLSIAYENNQQFDQALLNYKLFTNSQHESATTEEPPQSDFFANYTRLDQSQRLQELDNEKRRLDRELSWYFKVGISAALLMTILGIALLWHIRKIRRLRQEQQLLRQLIDYDAVTNMGTSLLLQKELGKQQTSIWQPDGTAGGHPATTMLLFRASGLTDLECRVGLKKAQSILRQVSHAIRQRMPEQCRYYLLSDRLLLCTLPEDTAAQYNEIIVRIENRLGVIMRKYGLNERVICGKVQYPFLSKSVNALKPVQTLEVCGIALAGAMQLSEKLGKNVWVELFAIDYQQAAFFNGELRTKTIEAITKGLVKVNSSEMQVSIDWNALLLPAQGKTETR</sequence>
<evidence type="ECO:0000313" key="7">
    <source>
        <dbReference type="EMBL" id="ACQ92121.1"/>
    </source>
</evidence>
<comment type="subcellular location">
    <subcellularLocation>
        <location evidence="1">Cytoplasm</location>
    </subcellularLocation>
</comment>
<dbReference type="InterPro" id="IPR011990">
    <property type="entry name" value="TPR-like_helical_dom_sf"/>
</dbReference>
<proteinExistence type="inferred from homology"/>
<dbReference type="OrthoDB" id="5900357at2"/>
<dbReference type="Proteomes" id="UP000009073">
    <property type="component" value="Chromosome"/>
</dbReference>
<keyword evidence="6" id="KW-0812">Transmembrane</keyword>
<evidence type="ECO:0000256" key="4">
    <source>
        <dbReference type="ARBA" id="ARBA00022803"/>
    </source>
</evidence>
<dbReference type="RefSeq" id="WP_012728720.1">
    <property type="nucleotide sequence ID" value="NC_012691.1"/>
</dbReference>
<keyword evidence="6" id="KW-0472">Membrane</keyword>
<dbReference type="STRING" id="595494.Tola_0492"/>
<dbReference type="KEGG" id="tau:Tola_0492"/>
<evidence type="ECO:0000256" key="1">
    <source>
        <dbReference type="ARBA" id="ARBA00004496"/>
    </source>
</evidence>
<evidence type="ECO:0000256" key="5">
    <source>
        <dbReference type="ARBA" id="ARBA00038253"/>
    </source>
</evidence>
<dbReference type="SMART" id="SM00028">
    <property type="entry name" value="TPR"/>
    <property type="match status" value="3"/>
</dbReference>
<evidence type="ECO:0000256" key="2">
    <source>
        <dbReference type="ARBA" id="ARBA00022490"/>
    </source>
</evidence>
<dbReference type="eggNOG" id="COG0457">
    <property type="taxonomic scope" value="Bacteria"/>
</dbReference>
<evidence type="ECO:0000256" key="3">
    <source>
        <dbReference type="ARBA" id="ARBA00022737"/>
    </source>
</evidence>
<dbReference type="InterPro" id="IPR019734">
    <property type="entry name" value="TPR_rpt"/>
</dbReference>
<protein>
    <submittedName>
        <fullName evidence="7">TPR repeat-containing protein</fullName>
    </submittedName>
</protein>
<keyword evidence="6" id="KW-1133">Transmembrane helix</keyword>
<dbReference type="Pfam" id="PF13181">
    <property type="entry name" value="TPR_8"/>
    <property type="match status" value="1"/>
</dbReference>
<gene>
    <name evidence="7" type="ordered locus">Tola_0492</name>
</gene>
<comment type="similarity">
    <text evidence="5">Belongs to the Rap family.</text>
</comment>
<dbReference type="GO" id="GO:0005737">
    <property type="term" value="C:cytoplasm"/>
    <property type="evidence" value="ECO:0007669"/>
    <property type="project" value="UniProtKB-SubCell"/>
</dbReference>
<keyword evidence="8" id="KW-1185">Reference proteome</keyword>
<evidence type="ECO:0000256" key="6">
    <source>
        <dbReference type="SAM" id="Phobius"/>
    </source>
</evidence>
<keyword evidence="2" id="KW-0963">Cytoplasm</keyword>
<dbReference type="SUPFAM" id="SSF48452">
    <property type="entry name" value="TPR-like"/>
    <property type="match status" value="2"/>
</dbReference>
<organism evidence="7 8">
    <name type="scientific">Tolumonas auensis (strain DSM 9187 / NBRC 110442 / TA 4)</name>
    <dbReference type="NCBI Taxonomy" id="595494"/>
    <lineage>
        <taxon>Bacteria</taxon>
        <taxon>Pseudomonadati</taxon>
        <taxon>Pseudomonadota</taxon>
        <taxon>Gammaproteobacteria</taxon>
        <taxon>Aeromonadales</taxon>
        <taxon>Aeromonadaceae</taxon>
        <taxon>Tolumonas</taxon>
    </lineage>
</organism>
<dbReference type="Gene3D" id="1.25.40.10">
    <property type="entry name" value="Tetratricopeptide repeat domain"/>
    <property type="match status" value="1"/>
</dbReference>
<feature type="transmembrane region" description="Helical" evidence="6">
    <location>
        <begin position="480"/>
        <end position="501"/>
    </location>
</feature>
<keyword evidence="3" id="KW-0677">Repeat</keyword>